<keyword evidence="4 8" id="KW-0028">Amino-acid biosynthesis</keyword>
<evidence type="ECO:0000256" key="2">
    <source>
        <dbReference type="ARBA" id="ARBA00009145"/>
    </source>
</evidence>
<dbReference type="GO" id="GO:0006526">
    <property type="term" value="P:L-arginine biosynthetic process"/>
    <property type="evidence" value="ECO:0007669"/>
    <property type="project" value="UniProtKB-UniRule"/>
</dbReference>
<dbReference type="Pfam" id="PF00696">
    <property type="entry name" value="AA_kinase"/>
    <property type="match status" value="1"/>
</dbReference>
<dbReference type="GO" id="GO:0005737">
    <property type="term" value="C:cytoplasm"/>
    <property type="evidence" value="ECO:0007669"/>
    <property type="project" value="UniProtKB-SubCell"/>
</dbReference>
<dbReference type="InterPro" id="IPR033719">
    <property type="entry name" value="NAGS_kin"/>
</dbReference>
<dbReference type="SUPFAM" id="SSF53633">
    <property type="entry name" value="Carbamate kinase-like"/>
    <property type="match status" value="1"/>
</dbReference>
<dbReference type="PROSITE" id="PS51186">
    <property type="entry name" value="GNAT"/>
    <property type="match status" value="1"/>
</dbReference>
<evidence type="ECO:0000256" key="3">
    <source>
        <dbReference type="ARBA" id="ARBA00022571"/>
    </source>
</evidence>
<keyword evidence="11" id="KW-1185">Reference proteome</keyword>
<dbReference type="OrthoDB" id="9802238at2"/>
<evidence type="ECO:0000313" key="10">
    <source>
        <dbReference type="EMBL" id="SEA09930.1"/>
    </source>
</evidence>
<dbReference type="HAMAP" id="MF_01105">
    <property type="entry name" value="N_acetyl_glu_synth"/>
    <property type="match status" value="1"/>
</dbReference>
<dbReference type="InterPro" id="IPR001048">
    <property type="entry name" value="Asp/Glu/Uridylate_kinase"/>
</dbReference>
<dbReference type="RefSeq" id="WP_091387245.1">
    <property type="nucleotide sequence ID" value="NZ_FNQO01000002.1"/>
</dbReference>
<name>A0A1H3YE67_9GAMM</name>
<dbReference type="Gene3D" id="3.40.1160.10">
    <property type="entry name" value="Acetylglutamate kinase-like"/>
    <property type="match status" value="1"/>
</dbReference>
<proteinExistence type="inferred from homology"/>
<reference evidence="11" key="1">
    <citation type="submission" date="2016-10" db="EMBL/GenBank/DDBJ databases">
        <authorList>
            <person name="Varghese N."/>
            <person name="Submissions S."/>
        </authorList>
    </citation>
    <scope>NUCLEOTIDE SEQUENCE [LARGE SCALE GENOMIC DNA]</scope>
    <source>
        <strain evidence="11">CGMCC 1.10657</strain>
    </source>
</reference>
<dbReference type="InterPro" id="IPR000182">
    <property type="entry name" value="GNAT_dom"/>
</dbReference>
<dbReference type="NCBIfam" id="TIGR01890">
    <property type="entry name" value="N-Ac-Glu-synth"/>
    <property type="match status" value="1"/>
</dbReference>
<comment type="catalytic activity">
    <reaction evidence="7 8">
        <text>L-glutamate + acetyl-CoA = N-acetyl-L-glutamate + CoA + H(+)</text>
        <dbReference type="Rhea" id="RHEA:24292"/>
        <dbReference type="ChEBI" id="CHEBI:15378"/>
        <dbReference type="ChEBI" id="CHEBI:29985"/>
        <dbReference type="ChEBI" id="CHEBI:44337"/>
        <dbReference type="ChEBI" id="CHEBI:57287"/>
        <dbReference type="ChEBI" id="CHEBI:57288"/>
        <dbReference type="EC" id="2.3.1.1"/>
    </reaction>
</comment>
<evidence type="ECO:0000256" key="8">
    <source>
        <dbReference type="HAMAP-Rule" id="MF_01105"/>
    </source>
</evidence>
<evidence type="ECO:0000256" key="1">
    <source>
        <dbReference type="ARBA" id="ARBA00004925"/>
    </source>
</evidence>
<gene>
    <name evidence="8" type="primary">argA</name>
    <name evidence="10" type="ORF">SAMN05216562_1714</name>
</gene>
<evidence type="ECO:0000259" key="9">
    <source>
        <dbReference type="PROSITE" id="PS51186"/>
    </source>
</evidence>
<dbReference type="CDD" id="cd04301">
    <property type="entry name" value="NAT_SF"/>
    <property type="match status" value="1"/>
</dbReference>
<dbReference type="Pfam" id="PF00583">
    <property type="entry name" value="Acetyltransf_1"/>
    <property type="match status" value="1"/>
</dbReference>
<dbReference type="PANTHER" id="PTHR30602:SF12">
    <property type="entry name" value="AMINO-ACID ACETYLTRANSFERASE NAGS1, CHLOROPLASTIC-RELATED"/>
    <property type="match status" value="1"/>
</dbReference>
<protein>
    <recommendedName>
        <fullName evidence="8">Amino-acid acetyltransferase</fullName>
        <ecNumber evidence="8">2.3.1.1</ecNumber>
    </recommendedName>
    <alternativeName>
        <fullName evidence="8">N-acetylglutamate synthase</fullName>
        <shortName evidence="8">AGS</shortName>
        <shortName evidence="8">NAGS</shortName>
    </alternativeName>
</protein>
<dbReference type="InterPro" id="IPR016181">
    <property type="entry name" value="Acyl_CoA_acyltransferase"/>
</dbReference>
<comment type="similarity">
    <text evidence="2 8">Belongs to the acetyltransferase family. ArgA subfamily.</text>
</comment>
<dbReference type="Proteomes" id="UP000198658">
    <property type="component" value="Unassembled WGS sequence"/>
</dbReference>
<dbReference type="SUPFAM" id="SSF55729">
    <property type="entry name" value="Acyl-CoA N-acyltransferases (Nat)"/>
    <property type="match status" value="1"/>
</dbReference>
<comment type="subcellular location">
    <subcellularLocation>
        <location evidence="8">Cytoplasm</location>
    </subcellularLocation>
</comment>
<dbReference type="Gene3D" id="3.40.630.30">
    <property type="match status" value="1"/>
</dbReference>
<evidence type="ECO:0000256" key="6">
    <source>
        <dbReference type="ARBA" id="ARBA00023315"/>
    </source>
</evidence>
<dbReference type="EC" id="2.3.1.1" evidence="8"/>
<keyword evidence="5 8" id="KW-0808">Transferase</keyword>
<organism evidence="10 11">
    <name type="scientific">Microbulbifer marinus</name>
    <dbReference type="NCBI Taxonomy" id="658218"/>
    <lineage>
        <taxon>Bacteria</taxon>
        <taxon>Pseudomonadati</taxon>
        <taxon>Pseudomonadota</taxon>
        <taxon>Gammaproteobacteria</taxon>
        <taxon>Cellvibrionales</taxon>
        <taxon>Microbulbiferaceae</taxon>
        <taxon>Microbulbifer</taxon>
    </lineage>
</organism>
<comment type="miscellaneous">
    <text evidence="8">In bacteria which possess the bifunctional enzyme ornithine acetyltransferase/N-acetylglutamate synthase (ArgJ), ArgA fulfills an anaplerotic role.</text>
</comment>
<feature type="domain" description="N-acetyltransferase" evidence="9">
    <location>
        <begin position="284"/>
        <end position="427"/>
    </location>
</feature>
<dbReference type="GO" id="GO:0004042">
    <property type="term" value="F:L-glutamate N-acetyltransferase activity"/>
    <property type="evidence" value="ECO:0007669"/>
    <property type="project" value="UniProtKB-UniRule"/>
</dbReference>
<evidence type="ECO:0000313" key="11">
    <source>
        <dbReference type="Proteomes" id="UP000198658"/>
    </source>
</evidence>
<dbReference type="NCBIfam" id="NF003641">
    <property type="entry name" value="PRK05279.1"/>
    <property type="match status" value="1"/>
</dbReference>
<dbReference type="PIRSF" id="PIRSF000423">
    <property type="entry name" value="ArgA"/>
    <property type="match status" value="1"/>
</dbReference>
<dbReference type="EMBL" id="FNQO01000002">
    <property type="protein sequence ID" value="SEA09930.1"/>
    <property type="molecule type" value="Genomic_DNA"/>
</dbReference>
<dbReference type="CDD" id="cd04237">
    <property type="entry name" value="AAK_NAGS-ABP"/>
    <property type="match status" value="1"/>
</dbReference>
<evidence type="ECO:0000256" key="7">
    <source>
        <dbReference type="ARBA" id="ARBA00048372"/>
    </source>
</evidence>
<dbReference type="InterPro" id="IPR036393">
    <property type="entry name" value="AceGlu_kinase-like_sf"/>
</dbReference>
<sequence>MSDNNASLNWFRHAAPYINDLRGRTLVIGIPGDALEHANFRNLVHDLALLASLGVRLVVVHGARAQVNRALAERGIDNQFHGNTRVTDRETLEVIKSAVGKLRFDIEAAFSQGLPDSPMARSALKVISGNFVTARPIGVIDGMDLRWTGTVRRMEVATIEHALGQGALVLLSPLGTSLTGELFNLNYLDLAAEAARALQAEKLVLFREAPQLLVNGAEVHELSIVQAEQVASQVQSEALSCAIRACNAGTPRTHLLSYSQDGALVQELFRREGAGTMIYRDSYEVIRRARITDVGGILGLIRPLEKQGVLVRRSREKLEAEIEHFTLAEVDGTPVACAALYPIREASGETVAAEIACVAIHPEFRGGGRGAKLLHHLERQAGVLGIDELYVLTTQTEHWFIEQGFNQVSVRDLPASRQSLYNIQRNSRVLRKCLSPQNKP</sequence>
<dbReference type="AlphaFoldDB" id="A0A1H3YE67"/>
<comment type="pathway">
    <text evidence="1 8">Amino-acid biosynthesis; L-arginine biosynthesis; N(2)-acetyl-L-ornithine from L-glutamate: step 1/4.</text>
</comment>
<dbReference type="InterPro" id="IPR010167">
    <property type="entry name" value="NH2A_AcTrfase"/>
</dbReference>
<accession>A0A1H3YE67</accession>
<dbReference type="PANTHER" id="PTHR30602">
    <property type="entry name" value="AMINO-ACID ACETYLTRANSFERASE"/>
    <property type="match status" value="1"/>
</dbReference>
<evidence type="ECO:0000256" key="4">
    <source>
        <dbReference type="ARBA" id="ARBA00022605"/>
    </source>
</evidence>
<dbReference type="UniPathway" id="UPA00068">
    <property type="reaction ID" value="UER00106"/>
</dbReference>
<keyword evidence="3 8" id="KW-0055">Arginine biosynthesis</keyword>
<keyword evidence="8" id="KW-0963">Cytoplasm</keyword>
<evidence type="ECO:0000256" key="5">
    <source>
        <dbReference type="ARBA" id="ARBA00022679"/>
    </source>
</evidence>
<keyword evidence="6 8" id="KW-0012">Acyltransferase</keyword>
<dbReference type="STRING" id="658218.SAMN05216562_1714"/>